<sequence length="371" mass="42707">MIPVNITNILSKTAEWKDEEIATLCDFFNKDNRAITDEEWMEGFQGISQKVIGKSPNEKIAQLMSDVASSFHESSPRSFFPYQQMTHDCAIASLMVKKKEDFLKYVQAHLYNAMAQITPDSTNQSMDYYSFRGITSYSINEITNEQISLAHPRSFNDPLDTLLNWRISNEIKNFSGKSLEEQEFILQLKKATEHIKMRCLIGAKKKAGDNLTDVYVEDLPVLMWSHYANSHKGMCVKYRFKKDFFKEYMVGSKELLFICPVIYEEKIQQAGNQKLLMGNELLIKSKDWEYENEKRMIFYSMPDASGDIKSNVSEFPMLDCKGAIQSIYLGVKCSDADVRLVEKAIGDKDIQLFKMEIDSNNPTRLKPIRIG</sequence>
<dbReference type="RefSeq" id="WP_217326759.1">
    <property type="nucleotide sequence ID" value="NZ_CP156891.1"/>
</dbReference>
<dbReference type="EMBL" id="JAHOEP010000026">
    <property type="protein sequence ID" value="MBV3408750.1"/>
    <property type="molecule type" value="Genomic_DNA"/>
</dbReference>
<dbReference type="Pfam" id="PF11185">
    <property type="entry name" value="DUF2971"/>
    <property type="match status" value="1"/>
</dbReference>
<comment type="caution">
    <text evidence="1">The sequence shown here is derived from an EMBL/GenBank/DDBJ whole genome shotgun (WGS) entry which is preliminary data.</text>
</comment>
<gene>
    <name evidence="1" type="ORF">KSW80_10125</name>
</gene>
<dbReference type="AlphaFoldDB" id="A0AAW4NBD0"/>
<accession>A0AAW4NBD0</accession>
<protein>
    <submittedName>
        <fullName evidence="1">DUF2971 domain-containing protein</fullName>
    </submittedName>
</protein>
<dbReference type="InterPro" id="IPR021352">
    <property type="entry name" value="DUF2971"/>
</dbReference>
<dbReference type="Proteomes" id="UP001196316">
    <property type="component" value="Unassembled WGS sequence"/>
</dbReference>
<evidence type="ECO:0000313" key="1">
    <source>
        <dbReference type="EMBL" id="MBV3408750.1"/>
    </source>
</evidence>
<proteinExistence type="predicted"/>
<name>A0AAW4NBD0_9BACT</name>
<reference evidence="1" key="1">
    <citation type="submission" date="2021-06" db="EMBL/GenBank/DDBJ databases">
        <title>Collection of gut derived symbiotic bacterial strains cultured from healthy donors.</title>
        <authorList>
            <person name="Lin H."/>
            <person name="Littmann E."/>
            <person name="Pamer E.G."/>
        </authorList>
    </citation>
    <scope>NUCLEOTIDE SEQUENCE</scope>
    <source>
        <strain evidence="1">MSK.21.60</strain>
    </source>
</reference>
<evidence type="ECO:0000313" key="2">
    <source>
        <dbReference type="Proteomes" id="UP001196316"/>
    </source>
</evidence>
<organism evidence="1 2">
    <name type="scientific">Segatella copri</name>
    <dbReference type="NCBI Taxonomy" id="165179"/>
    <lineage>
        <taxon>Bacteria</taxon>
        <taxon>Pseudomonadati</taxon>
        <taxon>Bacteroidota</taxon>
        <taxon>Bacteroidia</taxon>
        <taxon>Bacteroidales</taxon>
        <taxon>Prevotellaceae</taxon>
        <taxon>Segatella</taxon>
    </lineage>
</organism>